<dbReference type="RefSeq" id="WP_092157972.1">
    <property type="nucleotide sequence ID" value="NZ_FNGA01000001.1"/>
</dbReference>
<keyword evidence="10" id="KW-1185">Reference proteome</keyword>
<dbReference type="CDD" id="cd07185">
    <property type="entry name" value="OmpA_C-like"/>
    <property type="match status" value="1"/>
</dbReference>
<dbReference type="PANTHER" id="PTHR30329:SF21">
    <property type="entry name" value="LIPOPROTEIN YIAD-RELATED"/>
    <property type="match status" value="1"/>
</dbReference>
<dbReference type="InterPro" id="IPR006665">
    <property type="entry name" value="OmpA-like"/>
</dbReference>
<dbReference type="Proteomes" id="UP000199053">
    <property type="component" value="Unassembled WGS sequence"/>
</dbReference>
<name>A0A1G9C4E8_9BACT</name>
<evidence type="ECO:0000256" key="6">
    <source>
        <dbReference type="ARBA" id="ARBA00023136"/>
    </source>
</evidence>
<dbReference type="PROSITE" id="PS51123">
    <property type="entry name" value="OMPA_2"/>
    <property type="match status" value="1"/>
</dbReference>
<dbReference type="SUPFAM" id="SSF103088">
    <property type="entry name" value="OmpA-like"/>
    <property type="match status" value="1"/>
</dbReference>
<evidence type="ECO:0000256" key="2">
    <source>
        <dbReference type="ARBA" id="ARBA00008914"/>
    </source>
</evidence>
<dbReference type="Pfam" id="PF13677">
    <property type="entry name" value="MotB_plug"/>
    <property type="match status" value="1"/>
</dbReference>
<dbReference type="InterPro" id="IPR036737">
    <property type="entry name" value="OmpA-like_sf"/>
</dbReference>
<evidence type="ECO:0000256" key="1">
    <source>
        <dbReference type="ARBA" id="ARBA00004162"/>
    </source>
</evidence>
<evidence type="ECO:0000313" key="10">
    <source>
        <dbReference type="Proteomes" id="UP000199053"/>
    </source>
</evidence>
<evidence type="ECO:0000259" key="8">
    <source>
        <dbReference type="PROSITE" id="PS51123"/>
    </source>
</evidence>
<reference evidence="10" key="1">
    <citation type="submission" date="2016-10" db="EMBL/GenBank/DDBJ databases">
        <authorList>
            <person name="Varghese N."/>
            <person name="Submissions S."/>
        </authorList>
    </citation>
    <scope>NUCLEOTIDE SEQUENCE [LARGE SCALE GENOMIC DNA]</scope>
    <source>
        <strain evidence="10">DSM 16995</strain>
    </source>
</reference>
<keyword evidence="3" id="KW-1003">Cell membrane</keyword>
<dbReference type="GO" id="GO:0005886">
    <property type="term" value="C:plasma membrane"/>
    <property type="evidence" value="ECO:0007669"/>
    <property type="project" value="UniProtKB-SubCell"/>
</dbReference>
<feature type="domain" description="OmpA-like" evidence="8">
    <location>
        <begin position="119"/>
        <end position="237"/>
    </location>
</feature>
<keyword evidence="5" id="KW-1133">Transmembrane helix</keyword>
<dbReference type="InterPro" id="IPR025713">
    <property type="entry name" value="MotB-like_N_dom"/>
</dbReference>
<evidence type="ECO:0000313" key="9">
    <source>
        <dbReference type="EMBL" id="SDK46559.1"/>
    </source>
</evidence>
<accession>A0A1G9C4E8</accession>
<evidence type="ECO:0000256" key="4">
    <source>
        <dbReference type="ARBA" id="ARBA00022692"/>
    </source>
</evidence>
<proteinExistence type="inferred from homology"/>
<keyword evidence="4" id="KW-0812">Transmembrane</keyword>
<gene>
    <name evidence="9" type="ORF">SAMN05660337_0539</name>
</gene>
<keyword evidence="6 7" id="KW-0472">Membrane</keyword>
<dbReference type="AlphaFoldDB" id="A0A1G9C4E8"/>
<dbReference type="Pfam" id="PF00691">
    <property type="entry name" value="OmpA"/>
    <property type="match status" value="1"/>
</dbReference>
<evidence type="ECO:0000256" key="5">
    <source>
        <dbReference type="ARBA" id="ARBA00022989"/>
    </source>
</evidence>
<dbReference type="PANTHER" id="PTHR30329">
    <property type="entry name" value="STATOR ELEMENT OF FLAGELLAR MOTOR COMPLEX"/>
    <property type="match status" value="1"/>
</dbReference>
<dbReference type="OrthoDB" id="9805566at2"/>
<protein>
    <submittedName>
        <fullName evidence="9">Chemotaxis protein MotB</fullName>
    </submittedName>
</protein>
<comment type="subcellular location">
    <subcellularLocation>
        <location evidence="1">Cell membrane</location>
        <topology evidence="1">Single-pass membrane protein</topology>
    </subcellularLocation>
</comment>
<dbReference type="EMBL" id="FNGA01000001">
    <property type="protein sequence ID" value="SDK46559.1"/>
    <property type="molecule type" value="Genomic_DNA"/>
</dbReference>
<dbReference type="InterPro" id="IPR050330">
    <property type="entry name" value="Bact_OuterMem_StrucFunc"/>
</dbReference>
<sequence>MAKKKQKKFPDPGGAWLVTFSDLVTLLLTFFVLLLSMASMDQSFITRVTITPAELGFLSKRGSGRVTAKVAMVSEMLERPWEVLEKQNRIKDLLFPDEILPPDMDKATLEENLKVLAKPEGVALVLTDKLLFPLGKYELDDNAKVLLYQLIPVLGYLGAADINISGYTDDVGGMSPSNFKLSGQRAIAVLTYFVEQGISNHRLTMSAYGPTYPMYSNTTPESRGQNRRVEILIKTTPHLGGYS</sequence>
<evidence type="ECO:0000256" key="7">
    <source>
        <dbReference type="PROSITE-ProRule" id="PRU00473"/>
    </source>
</evidence>
<dbReference type="Gene3D" id="3.30.1330.60">
    <property type="entry name" value="OmpA-like domain"/>
    <property type="match status" value="1"/>
</dbReference>
<evidence type="ECO:0000256" key="3">
    <source>
        <dbReference type="ARBA" id="ARBA00022475"/>
    </source>
</evidence>
<organism evidence="9 10">
    <name type="scientific">Maridesulfovibrio ferrireducens</name>
    <dbReference type="NCBI Taxonomy" id="246191"/>
    <lineage>
        <taxon>Bacteria</taxon>
        <taxon>Pseudomonadati</taxon>
        <taxon>Thermodesulfobacteriota</taxon>
        <taxon>Desulfovibrionia</taxon>
        <taxon>Desulfovibrionales</taxon>
        <taxon>Desulfovibrionaceae</taxon>
        <taxon>Maridesulfovibrio</taxon>
    </lineage>
</organism>
<comment type="similarity">
    <text evidence="2">Belongs to the MotB family.</text>
</comment>
<dbReference type="STRING" id="246191.SAMN05660337_0539"/>